<evidence type="ECO:0000313" key="5">
    <source>
        <dbReference type="EMBL" id="VTR52849.1"/>
    </source>
</evidence>
<dbReference type="KEGG" id="stha:NCTC11429_04682"/>
<gene>
    <name evidence="5" type="primary">btr_11</name>
    <name evidence="5" type="ORF">NCTC11429_04682</name>
</gene>
<evidence type="ECO:0000259" key="4">
    <source>
        <dbReference type="PROSITE" id="PS01124"/>
    </source>
</evidence>
<reference evidence="5 6" key="1">
    <citation type="submission" date="2019-05" db="EMBL/GenBank/DDBJ databases">
        <authorList>
            <consortium name="Pathogen Informatics"/>
        </authorList>
    </citation>
    <scope>NUCLEOTIDE SEQUENCE [LARGE SCALE GENOMIC DNA]</scope>
    <source>
        <strain evidence="5 6">NCTC11429</strain>
    </source>
</reference>
<evidence type="ECO:0000256" key="1">
    <source>
        <dbReference type="ARBA" id="ARBA00023015"/>
    </source>
</evidence>
<dbReference type="InterPro" id="IPR020449">
    <property type="entry name" value="Tscrpt_reg_AraC-type_HTH"/>
</dbReference>
<evidence type="ECO:0000256" key="2">
    <source>
        <dbReference type="ARBA" id="ARBA00023125"/>
    </source>
</evidence>
<dbReference type="InterPro" id="IPR053142">
    <property type="entry name" value="PchR_regulatory_protein"/>
</dbReference>
<dbReference type="Proteomes" id="UP000308196">
    <property type="component" value="Chromosome"/>
</dbReference>
<dbReference type="Gene3D" id="1.10.10.60">
    <property type="entry name" value="Homeodomain-like"/>
    <property type="match status" value="1"/>
</dbReference>
<dbReference type="SUPFAM" id="SSF46689">
    <property type="entry name" value="Homeodomain-like"/>
    <property type="match status" value="1"/>
</dbReference>
<organism evidence="5 6">
    <name type="scientific">Sphingobacterium thalpophilum</name>
    <dbReference type="NCBI Taxonomy" id="259"/>
    <lineage>
        <taxon>Bacteria</taxon>
        <taxon>Pseudomonadati</taxon>
        <taxon>Bacteroidota</taxon>
        <taxon>Sphingobacteriia</taxon>
        <taxon>Sphingobacteriales</taxon>
        <taxon>Sphingobacteriaceae</taxon>
        <taxon>Sphingobacterium</taxon>
    </lineage>
</organism>
<dbReference type="EMBL" id="LR590484">
    <property type="protein sequence ID" value="VTR52849.1"/>
    <property type="molecule type" value="Genomic_DNA"/>
</dbReference>
<dbReference type="RefSeq" id="WP_028068187.1">
    <property type="nucleotide sequence ID" value="NZ_LR590484.1"/>
</dbReference>
<keyword evidence="1" id="KW-0805">Transcription regulation</keyword>
<dbReference type="InterPro" id="IPR009057">
    <property type="entry name" value="Homeodomain-like_sf"/>
</dbReference>
<dbReference type="GeneID" id="78465252"/>
<protein>
    <submittedName>
        <fullName evidence="5">Bacillibactin transport regulator</fullName>
    </submittedName>
</protein>
<dbReference type="AlphaFoldDB" id="A0A4U9W2I4"/>
<dbReference type="PRINTS" id="PR00032">
    <property type="entry name" value="HTHARAC"/>
</dbReference>
<dbReference type="STRING" id="1123265.GCA_000686625_00019"/>
<name>A0A4U9W2I4_9SPHI</name>
<dbReference type="Pfam" id="PF12833">
    <property type="entry name" value="HTH_18"/>
    <property type="match status" value="1"/>
</dbReference>
<dbReference type="GO" id="GO:0003700">
    <property type="term" value="F:DNA-binding transcription factor activity"/>
    <property type="evidence" value="ECO:0007669"/>
    <property type="project" value="InterPro"/>
</dbReference>
<proteinExistence type="predicted"/>
<feature type="domain" description="HTH araC/xylS-type" evidence="4">
    <location>
        <begin position="226"/>
        <end position="324"/>
    </location>
</feature>
<dbReference type="PANTHER" id="PTHR47893">
    <property type="entry name" value="REGULATORY PROTEIN PCHR"/>
    <property type="match status" value="1"/>
</dbReference>
<keyword evidence="3" id="KW-0804">Transcription</keyword>
<dbReference type="PROSITE" id="PS01124">
    <property type="entry name" value="HTH_ARAC_FAMILY_2"/>
    <property type="match status" value="1"/>
</dbReference>
<evidence type="ECO:0000313" key="6">
    <source>
        <dbReference type="Proteomes" id="UP000308196"/>
    </source>
</evidence>
<sequence>MGANTQQELTGQLMEFYERDEQDGTVSHLNTALGEFSTTYIFDSPEFIVRDYVYTYASDITLSYQTATKNYIQIAFFLNDELLIDRINGQQNIYRPQHNYIYFTPCGSEVDIYFKKGVVYRNLDIYVESDYFHEFAAQIPALDSFISAVDSNAFVRLAEQGIPISPQMQLILKEMKACDKKGLQRLYFMKSRILNLLQLLFEWIDLHGNTDAPTCTFKETPIGIYHDVQEFIVNNTSQFYTIEQLSALFGINEYKLKKGFKASFGMGLFQFATKVHIQEALSLLKTTNLSIKEIAFRTGYSSPSSFSVAFKKHCGISPNRIRRDQASS</sequence>
<dbReference type="InterPro" id="IPR018060">
    <property type="entry name" value="HTH_AraC"/>
</dbReference>
<evidence type="ECO:0000256" key="3">
    <source>
        <dbReference type="ARBA" id="ARBA00023163"/>
    </source>
</evidence>
<dbReference type="PANTHER" id="PTHR47893:SF1">
    <property type="entry name" value="REGULATORY PROTEIN PCHR"/>
    <property type="match status" value="1"/>
</dbReference>
<dbReference type="GO" id="GO:0043565">
    <property type="term" value="F:sequence-specific DNA binding"/>
    <property type="evidence" value="ECO:0007669"/>
    <property type="project" value="InterPro"/>
</dbReference>
<accession>A0A4U9W2I4</accession>
<keyword evidence="2" id="KW-0238">DNA-binding</keyword>
<dbReference type="SMART" id="SM00342">
    <property type="entry name" value="HTH_ARAC"/>
    <property type="match status" value="1"/>
</dbReference>